<dbReference type="Pfam" id="PF02514">
    <property type="entry name" value="CobN-Mg_chel"/>
    <property type="match status" value="1"/>
</dbReference>
<dbReference type="Proteomes" id="UP000385207">
    <property type="component" value="Unassembled WGS sequence"/>
</dbReference>
<feature type="region of interest" description="Disordered" evidence="2">
    <location>
        <begin position="794"/>
        <end position="865"/>
    </location>
</feature>
<evidence type="ECO:0000313" key="5">
    <source>
        <dbReference type="Proteomes" id="UP000385207"/>
    </source>
</evidence>
<dbReference type="GO" id="GO:0009236">
    <property type="term" value="P:cobalamin biosynthetic process"/>
    <property type="evidence" value="ECO:0007669"/>
    <property type="project" value="UniProtKB-UniRule"/>
</dbReference>
<feature type="domain" description="CobN/magnesium chelatase" evidence="3">
    <location>
        <begin position="138"/>
        <end position="1307"/>
    </location>
</feature>
<sequence length="1323" mass="145942">MHLLRTQPGGFVSDDNIADLGQTPAELVILCSGDSSLALLAEAAQQLPDDYPSVRLANPMQVQNHASVDLYVDEVLRHAKVILISLHGGIAYWRYGVERLVELSGRGVQLILVPGDDRPDPELSDLSTVIAQDRDRLWHYLRQGGMANALDLFRCLASRWLGRDYGWAEPQTLPRTAIHHPQKSPAALQDWQADWQIDQPVAAVLFYRSHLQAANTAFIDVFCQRLQAAGLNPLPIAVASLKEPGCLAVVEDWLDEVGASVILNTTGFAQSSPEAPHLRPFRRNIVVIQAICAQDNQPGWRASEQGLGPRDLAMHIALPELDGRIISRPISFKDLAWHSERSQSDVVCYRPAPERMDFVAELARRWIDLARVPNAEKRIALILANYPTRDGRIGNGVGLDTPAAALNILRALHKEGYPLPSRLPDSGTGLIQQLLGGVSNDLDSLDQRPCQQSLALDDYWLMFNALPEDNRRAVLERWGSPENDPMCRGGRMMIAGLRLGLTFVGIQPARGYQVDPSAVYHDPDLVPPHGYLAFYFWLRNTYGAHGVIHVGKHGNLEWLPGKGVGLSENCWPDALLGPLPNIYPFIVNDPGEGAQAKRRTQAVIIDHLMPPLTRAETYGPLRNLESLADEYYEAQLLDPRRARELQRDILQLVRDTHIDRELQLDEKLDSDADAAIWLPRLDTYLCDLKESQIRDGLHVFGESPTGRLRIDTLLALLRIPRGDGRGAQSSLLRALAKAFELGFDPLDCALAEPWAGPRPDQLQALSDDAWRTVGDTRERLELFAAQLISQAVGAEVEPPNPPPANPVPCGSGLARESGVSVDIDLPDTPLSRASPLPQEAGSIPQEAGSIPQEAGSIPQEAGSLPQEAGWSEVQAIIDHLREVVAPRLDACGPAEMRGLLDALSGRFVPAGPSGAPSRGRLDVLPTGRNFYSVDVRNLPTTTAWRIGFQSANLILERHLQDHGDHLRQLGLSVWGTATMRTGGDDIAQAMALMGVRPVWATGSQRVDDFEILPLSLLDRPRVDVTLRVSGFFRDAFANLIRLFDAAVQAVAALDEPDDLNPLAAKVRAERETLLQSGLDEEAARRQAGWRIFGAKPGAYGAGVQGAIDGRLWQSRQDLAEVYLNWGGYAYGGSDEGTAAREQFAQRLSQVQAVLQNQDNREHDLLDSNDYYQFQGGMLAAVESLSGEAAASYHGDHSQPDLPKIRTLKEELNRVIRSRAANPKWIDGVKRHGYKGAFELAATVDNLFAFDATTQLIDDHQYALLADAYLLDPATRDFVREHNPHALRDMTERLLEAQQRGMWQEPGEYREALENLLLDIEEDS</sequence>
<dbReference type="PANTHER" id="PTHR44119">
    <property type="entry name" value="MAGNESIUM-CHELATASE SUBUNIT CHLH, CHLOROPLASTIC"/>
    <property type="match status" value="1"/>
</dbReference>
<dbReference type="InterPro" id="IPR003672">
    <property type="entry name" value="CobN/Mg_chltase"/>
</dbReference>
<gene>
    <name evidence="4" type="ORF">PS862_00185</name>
</gene>
<evidence type="ECO:0000256" key="1">
    <source>
        <dbReference type="NCBIfam" id="TIGR02257"/>
    </source>
</evidence>
<organism evidence="4 5">
    <name type="scientific">Pseudomonas fluorescens</name>
    <dbReference type="NCBI Taxonomy" id="294"/>
    <lineage>
        <taxon>Bacteria</taxon>
        <taxon>Pseudomonadati</taxon>
        <taxon>Pseudomonadota</taxon>
        <taxon>Gammaproteobacteria</taxon>
        <taxon>Pseudomonadales</taxon>
        <taxon>Pseudomonadaceae</taxon>
        <taxon>Pseudomonas</taxon>
    </lineage>
</organism>
<evidence type="ECO:0000259" key="3">
    <source>
        <dbReference type="Pfam" id="PF02514"/>
    </source>
</evidence>
<name>A0A5E7G9C5_PSEFL</name>
<dbReference type="GO" id="GO:0051116">
    <property type="term" value="F:cobaltochelatase activity"/>
    <property type="evidence" value="ECO:0007669"/>
    <property type="project" value="UniProtKB-UniRule"/>
</dbReference>
<dbReference type="EMBL" id="CABVII010000001">
    <property type="protein sequence ID" value="VVO48499.1"/>
    <property type="molecule type" value="Genomic_DNA"/>
</dbReference>
<dbReference type="EC" id="6.6.1.2" evidence="1"/>
<dbReference type="InterPro" id="IPR011953">
    <property type="entry name" value="Cobalto_CobN"/>
</dbReference>
<dbReference type="PANTHER" id="PTHR44119:SF4">
    <property type="entry name" value="AEROBIC COBALTOCHELATASE SUBUNIT COBN"/>
    <property type="match status" value="1"/>
</dbReference>
<dbReference type="OrthoDB" id="9757976at2"/>
<dbReference type="NCBIfam" id="TIGR02257">
    <property type="entry name" value="cobalto_cobN"/>
    <property type="match status" value="1"/>
</dbReference>
<proteinExistence type="predicted"/>
<protein>
    <recommendedName>
        <fullName evidence="1">Cobaltochelatase subunit CobN</fullName>
        <ecNumber evidence="1">6.6.1.2</ecNumber>
    </recommendedName>
</protein>
<evidence type="ECO:0000313" key="4">
    <source>
        <dbReference type="EMBL" id="VVO48499.1"/>
    </source>
</evidence>
<accession>A0A5E7G9C5</accession>
<dbReference type="RefSeq" id="WP_150782994.1">
    <property type="nucleotide sequence ID" value="NZ_CABVII010000001.1"/>
</dbReference>
<reference evidence="4 5" key="1">
    <citation type="submission" date="2019-09" db="EMBL/GenBank/DDBJ databases">
        <authorList>
            <person name="Chandra G."/>
            <person name="Truman W A."/>
        </authorList>
    </citation>
    <scope>NUCLEOTIDE SEQUENCE [LARGE SCALE GENOMIC DNA]</scope>
    <source>
        <strain evidence="4">PS862</strain>
    </source>
</reference>
<evidence type="ECO:0000256" key="2">
    <source>
        <dbReference type="SAM" id="MobiDB-lite"/>
    </source>
</evidence>
<dbReference type="CDD" id="cd10150">
    <property type="entry name" value="CobN_like"/>
    <property type="match status" value="1"/>
</dbReference>